<evidence type="ECO:0000256" key="9">
    <source>
        <dbReference type="HAMAP-Rule" id="MF_01010"/>
    </source>
</evidence>
<keyword evidence="15" id="KW-1185">Reference proteome</keyword>
<feature type="binding site" evidence="9">
    <location>
        <position position="104"/>
    </location>
    <ligand>
        <name>[4Fe-4S] cluster</name>
        <dbReference type="ChEBI" id="CHEBI:49883"/>
    </ligand>
</feature>
<comment type="catalytic activity">
    <reaction evidence="9">
        <text>uridine(1939) in 23S rRNA + S-adenosyl-L-methionine = 5-methyluridine(1939) in 23S rRNA + S-adenosyl-L-homocysteine + H(+)</text>
        <dbReference type="Rhea" id="RHEA:42908"/>
        <dbReference type="Rhea" id="RHEA-COMP:10278"/>
        <dbReference type="Rhea" id="RHEA-COMP:10279"/>
        <dbReference type="ChEBI" id="CHEBI:15378"/>
        <dbReference type="ChEBI" id="CHEBI:57856"/>
        <dbReference type="ChEBI" id="CHEBI:59789"/>
        <dbReference type="ChEBI" id="CHEBI:65315"/>
        <dbReference type="ChEBI" id="CHEBI:74447"/>
        <dbReference type="EC" id="2.1.1.190"/>
    </reaction>
</comment>
<dbReference type="InterPro" id="IPR029063">
    <property type="entry name" value="SAM-dependent_MTases_sf"/>
</dbReference>
<dbReference type="Pfam" id="PF05958">
    <property type="entry name" value="tRNA_U5-meth_tr"/>
    <property type="match status" value="1"/>
</dbReference>
<organism evidence="14 15">
    <name type="scientific">Paraglaciecola algarum</name>
    <dbReference type="NCBI Taxonomy" id="3050085"/>
    <lineage>
        <taxon>Bacteria</taxon>
        <taxon>Pseudomonadati</taxon>
        <taxon>Pseudomonadota</taxon>
        <taxon>Gammaproteobacteria</taxon>
        <taxon>Alteromonadales</taxon>
        <taxon>Alteromonadaceae</taxon>
        <taxon>Paraglaciecola</taxon>
    </lineage>
</organism>
<dbReference type="PANTHER" id="PTHR11061:SF49">
    <property type="entry name" value="23S RRNA (URACIL(1939)-C(5))-METHYLTRANSFERASE RLMD"/>
    <property type="match status" value="1"/>
</dbReference>
<dbReference type="RefSeq" id="WP_235311587.1">
    <property type="nucleotide sequence ID" value="NZ_JAKGAS010000003.1"/>
</dbReference>
<dbReference type="GO" id="GO:0008168">
    <property type="term" value="F:methyltransferase activity"/>
    <property type="evidence" value="ECO:0007669"/>
    <property type="project" value="UniProtKB-KW"/>
</dbReference>
<feature type="binding site" evidence="9">
    <location>
        <position position="107"/>
    </location>
    <ligand>
        <name>[4Fe-4S] cluster</name>
        <dbReference type="ChEBI" id="CHEBI:49883"/>
    </ligand>
</feature>
<evidence type="ECO:0000256" key="1">
    <source>
        <dbReference type="ARBA" id="ARBA00022485"/>
    </source>
</evidence>
<dbReference type="PROSITE" id="PS51687">
    <property type="entry name" value="SAM_MT_RNA_M5U"/>
    <property type="match status" value="1"/>
</dbReference>
<feature type="binding site" evidence="9">
    <location>
        <position position="181"/>
    </location>
    <ligand>
        <name>[4Fe-4S] cluster</name>
        <dbReference type="ChEBI" id="CHEBI:49883"/>
    </ligand>
</feature>
<dbReference type="InterPro" id="IPR010280">
    <property type="entry name" value="U5_MeTrfase_fam"/>
</dbReference>
<dbReference type="GO" id="GO:0032259">
    <property type="term" value="P:methylation"/>
    <property type="evidence" value="ECO:0007669"/>
    <property type="project" value="UniProtKB-KW"/>
</dbReference>
<dbReference type="InterPro" id="IPR002792">
    <property type="entry name" value="TRAM_dom"/>
</dbReference>
<dbReference type="NCBIfam" id="TIGR00479">
    <property type="entry name" value="rumA"/>
    <property type="match status" value="1"/>
</dbReference>
<evidence type="ECO:0000313" key="15">
    <source>
        <dbReference type="Proteomes" id="UP001521137"/>
    </source>
</evidence>
<accession>A0ABS9D537</accession>
<dbReference type="SUPFAM" id="SSF50249">
    <property type="entry name" value="Nucleic acid-binding proteins"/>
    <property type="match status" value="1"/>
</dbReference>
<evidence type="ECO:0000256" key="4">
    <source>
        <dbReference type="ARBA" id="ARBA00022679"/>
    </source>
</evidence>
<protein>
    <recommendedName>
        <fullName evidence="9">23S rRNA (uracil(1939)-C(5))-methyltransferase RlmD</fullName>
        <ecNumber evidence="9">2.1.1.190</ecNumber>
    </recommendedName>
    <alternativeName>
        <fullName evidence="9">23S rRNA(m5U1939)-methyltransferase</fullName>
    </alternativeName>
</protein>
<comment type="function">
    <text evidence="9">Catalyzes the formation of 5-methyl-uridine at position 1939 (m5U1939) in 23S rRNA.</text>
</comment>
<evidence type="ECO:0000256" key="5">
    <source>
        <dbReference type="ARBA" id="ARBA00022691"/>
    </source>
</evidence>
<dbReference type="InterPro" id="IPR001566">
    <property type="entry name" value="23S_rRNA_MeTrfase_RlmD"/>
</dbReference>
<dbReference type="InterPro" id="IPR030390">
    <property type="entry name" value="MeTrfase_TrmA_AS"/>
</dbReference>
<feature type="binding site" evidence="9 10">
    <location>
        <position position="318"/>
    </location>
    <ligand>
        <name>S-adenosyl-L-methionine</name>
        <dbReference type="ChEBI" id="CHEBI:59789"/>
    </ligand>
</feature>
<feature type="binding site" evidence="9 10">
    <location>
        <position position="339"/>
    </location>
    <ligand>
        <name>S-adenosyl-L-methionine</name>
        <dbReference type="ChEBI" id="CHEBI:59789"/>
    </ligand>
</feature>
<feature type="compositionally biased region" description="Basic residues" evidence="12">
    <location>
        <begin position="17"/>
        <end position="26"/>
    </location>
</feature>
<dbReference type="Gene3D" id="2.40.50.140">
    <property type="entry name" value="Nucleic acid-binding proteins"/>
    <property type="match status" value="1"/>
</dbReference>
<feature type="binding site" evidence="9">
    <location>
        <position position="366"/>
    </location>
    <ligand>
        <name>S-adenosyl-L-methionine</name>
        <dbReference type="ChEBI" id="CHEBI:59789"/>
    </ligand>
</feature>
<dbReference type="Pfam" id="PF01938">
    <property type="entry name" value="TRAM"/>
    <property type="match status" value="1"/>
</dbReference>
<evidence type="ECO:0000256" key="11">
    <source>
        <dbReference type="PROSITE-ProRule" id="PRU10015"/>
    </source>
</evidence>
<feature type="binding site" evidence="9 10">
    <location>
        <position position="386"/>
    </location>
    <ligand>
        <name>S-adenosyl-L-methionine</name>
        <dbReference type="ChEBI" id="CHEBI:59789"/>
    </ligand>
</feature>
<evidence type="ECO:0000259" key="13">
    <source>
        <dbReference type="PROSITE" id="PS50926"/>
    </source>
</evidence>
<dbReference type="EC" id="2.1.1.190" evidence="9"/>
<gene>
    <name evidence="9 14" type="primary">rlmD</name>
    <name evidence="14" type="ORF">L0668_07920</name>
</gene>
<dbReference type="PANTHER" id="PTHR11061">
    <property type="entry name" value="RNA M5U METHYLTRANSFERASE"/>
    <property type="match status" value="1"/>
</dbReference>
<keyword evidence="7 9" id="KW-0408">Iron</keyword>
<feature type="region of interest" description="Disordered" evidence="12">
    <location>
        <begin position="1"/>
        <end position="34"/>
    </location>
</feature>
<keyword evidence="8 9" id="KW-0411">Iron-sulfur</keyword>
<evidence type="ECO:0000256" key="8">
    <source>
        <dbReference type="ARBA" id="ARBA00023014"/>
    </source>
</evidence>
<proteinExistence type="inferred from homology"/>
<dbReference type="InterPro" id="IPR012340">
    <property type="entry name" value="NA-bd_OB-fold"/>
</dbReference>
<evidence type="ECO:0000256" key="12">
    <source>
        <dbReference type="SAM" id="MobiDB-lite"/>
    </source>
</evidence>
<feature type="binding site" evidence="9">
    <location>
        <position position="323"/>
    </location>
    <ligand>
        <name>S-adenosyl-L-methionine</name>
        <dbReference type="ChEBI" id="CHEBI:59789"/>
    </ligand>
</feature>
<keyword evidence="5 9" id="KW-0949">S-adenosyl-L-methionine</keyword>
<keyword evidence="6 9" id="KW-0479">Metal-binding</keyword>
<evidence type="ECO:0000313" key="14">
    <source>
        <dbReference type="EMBL" id="MCF2948029.1"/>
    </source>
</evidence>
<reference evidence="14 15" key="1">
    <citation type="submission" date="2022-01" db="EMBL/GenBank/DDBJ databases">
        <title>Paraglaciecola sp. G1-23.</title>
        <authorList>
            <person name="Jin M.S."/>
            <person name="Han D.M."/>
            <person name="Kim H.M."/>
            <person name="Jeon C.O."/>
        </authorList>
    </citation>
    <scope>NUCLEOTIDE SEQUENCE [LARGE SCALE GENOMIC DNA]</scope>
    <source>
        <strain evidence="14 15">G1-23</strain>
    </source>
</reference>
<dbReference type="Proteomes" id="UP001521137">
    <property type="component" value="Unassembled WGS sequence"/>
</dbReference>
<name>A0ABS9D537_9ALTE</name>
<keyword evidence="1 9" id="KW-0004">4Fe-4S</keyword>
<evidence type="ECO:0000256" key="3">
    <source>
        <dbReference type="ARBA" id="ARBA00022603"/>
    </source>
</evidence>
<evidence type="ECO:0000256" key="2">
    <source>
        <dbReference type="ARBA" id="ARBA00022552"/>
    </source>
</evidence>
<feature type="active site" evidence="11">
    <location>
        <position position="412"/>
    </location>
</feature>
<dbReference type="EMBL" id="JAKGAS010000003">
    <property type="protein sequence ID" value="MCF2948029.1"/>
    <property type="molecule type" value="Genomic_DNA"/>
</dbReference>
<dbReference type="InterPro" id="IPR030391">
    <property type="entry name" value="MeTrfase_TrmA_CS"/>
</dbReference>
<evidence type="ECO:0000256" key="7">
    <source>
        <dbReference type="ARBA" id="ARBA00023004"/>
    </source>
</evidence>
<dbReference type="HAMAP" id="MF_01010">
    <property type="entry name" value="23SrRNA_methyltr_RlmD"/>
    <property type="match status" value="1"/>
</dbReference>
<evidence type="ECO:0000256" key="6">
    <source>
        <dbReference type="ARBA" id="ARBA00022723"/>
    </source>
</evidence>
<dbReference type="CDD" id="cd02440">
    <property type="entry name" value="AdoMet_MTases"/>
    <property type="match status" value="1"/>
</dbReference>
<dbReference type="Gene3D" id="3.40.50.150">
    <property type="entry name" value="Vaccinia Virus protein VP39"/>
    <property type="match status" value="1"/>
</dbReference>
<comment type="similarity">
    <text evidence="9">Belongs to the class I-like SAM-binding methyltransferase superfamily. RNA M5U methyltransferase family. RlmD subfamily.</text>
</comment>
<keyword evidence="3 9" id="KW-0489">Methyltransferase</keyword>
<dbReference type="PROSITE" id="PS01231">
    <property type="entry name" value="TRMA_2"/>
    <property type="match status" value="1"/>
</dbReference>
<feature type="binding site" evidence="9">
    <location>
        <position position="98"/>
    </location>
    <ligand>
        <name>[4Fe-4S] cluster</name>
        <dbReference type="ChEBI" id="CHEBI:49883"/>
    </ligand>
</feature>
<sequence>MTKRFSSSSKSADSGRHTKNTRRKKTSQPIGPVKSFSIQGLTHEAKGVARVDGKVTFIAGALPTETVKAQVVKSNRRYDEAKLIAIEQASQHRVEPACPHYHECGGCSFQHLTIEQQRVAKKQWLQGQLRKVCSPEDITLLTDAALGYRRRARLAVRMVAGKLLLGFRGKSSQEITVIENCIVLTPQLQHTFGALKAALIDEPIANEIADKLGHIELLEDDKGVSVLLRLTDNISADVKSKWQDWAELQQLELYWQQAGQDKAEASQQARRFYQIQDFTLSYHPQDFIQVNAAMNAKMVAQAMDWLAPNKDDVVLDLFCGVGNFSLPLAKHAKQVVGVEVQESMVQAGVANAKANQLINLSFVAADLTQATNKDITSLGVTKVLLDPPRAGAFEFLPSLIKLKPKHILYVSCDASTLARDAEYLLENRYKVKKAGMMDMFPQTAHLETMLLFSL</sequence>
<comment type="caution">
    <text evidence="14">The sequence shown here is derived from an EMBL/GenBank/DDBJ whole genome shotgun (WGS) entry which is preliminary data.</text>
</comment>
<dbReference type="Gene3D" id="2.40.50.1070">
    <property type="match status" value="1"/>
</dbReference>
<dbReference type="PROSITE" id="PS01230">
    <property type="entry name" value="TRMA_1"/>
    <property type="match status" value="1"/>
</dbReference>
<feature type="binding site" evidence="9 10">
    <location>
        <position position="289"/>
    </location>
    <ligand>
        <name>S-adenosyl-L-methionine</name>
        <dbReference type="ChEBI" id="CHEBI:59789"/>
    </ligand>
</feature>
<feature type="active site" description="Nucleophile" evidence="9 10">
    <location>
        <position position="412"/>
    </location>
</feature>
<keyword evidence="4 9" id="KW-0808">Transferase</keyword>
<feature type="domain" description="TRAM" evidence="13">
    <location>
        <begin position="27"/>
        <end position="85"/>
    </location>
</feature>
<keyword evidence="2 9" id="KW-0698">rRNA processing</keyword>
<dbReference type="PROSITE" id="PS50926">
    <property type="entry name" value="TRAM"/>
    <property type="match status" value="1"/>
</dbReference>
<dbReference type="SUPFAM" id="SSF53335">
    <property type="entry name" value="S-adenosyl-L-methionine-dependent methyltransferases"/>
    <property type="match status" value="1"/>
</dbReference>
<evidence type="ECO:0000256" key="10">
    <source>
        <dbReference type="PROSITE-ProRule" id="PRU01024"/>
    </source>
</evidence>
<dbReference type="NCBIfam" id="NF009639">
    <property type="entry name" value="PRK13168.1"/>
    <property type="match status" value="1"/>
</dbReference>
<feature type="compositionally biased region" description="Low complexity" evidence="12">
    <location>
        <begin position="1"/>
        <end position="12"/>
    </location>
</feature>